<keyword evidence="3" id="KW-1185">Reference proteome</keyword>
<evidence type="ECO:0000313" key="2">
    <source>
        <dbReference type="EMBL" id="ERN08903.1"/>
    </source>
</evidence>
<feature type="compositionally biased region" description="Basic and acidic residues" evidence="1">
    <location>
        <begin position="13"/>
        <end position="28"/>
    </location>
</feature>
<organism evidence="2 3">
    <name type="scientific">Amborella trichopoda</name>
    <dbReference type="NCBI Taxonomy" id="13333"/>
    <lineage>
        <taxon>Eukaryota</taxon>
        <taxon>Viridiplantae</taxon>
        <taxon>Streptophyta</taxon>
        <taxon>Embryophyta</taxon>
        <taxon>Tracheophyta</taxon>
        <taxon>Spermatophyta</taxon>
        <taxon>Magnoliopsida</taxon>
        <taxon>Amborellales</taxon>
        <taxon>Amborellaceae</taxon>
        <taxon>Amborella</taxon>
    </lineage>
</organism>
<evidence type="ECO:0000256" key="1">
    <source>
        <dbReference type="SAM" id="MobiDB-lite"/>
    </source>
</evidence>
<dbReference type="Gramene" id="ERN08903">
    <property type="protein sequence ID" value="ERN08903"/>
    <property type="gene ID" value="AMTR_s00015p00228420"/>
</dbReference>
<protein>
    <submittedName>
        <fullName evidence="2">Uncharacterized protein</fullName>
    </submittedName>
</protein>
<reference evidence="3" key="1">
    <citation type="journal article" date="2013" name="Science">
        <title>The Amborella genome and the evolution of flowering plants.</title>
        <authorList>
            <consortium name="Amborella Genome Project"/>
        </authorList>
    </citation>
    <scope>NUCLEOTIDE SEQUENCE [LARGE SCALE GENOMIC DNA]</scope>
</reference>
<gene>
    <name evidence="2" type="ORF">AMTR_s00015p00228420</name>
</gene>
<feature type="region of interest" description="Disordered" evidence="1">
    <location>
        <begin position="1"/>
        <end position="36"/>
    </location>
</feature>
<sequence>MLKLITNAKGKKVQRERDAEEVGRRYENPIDEIEDQEAEFDAQMERARIASLQELNYEEMKIQKIYGRRDGAFTSRQPQQLVVLGRGGCGPSLLRSTSSRLMSSFSSHLSSYSRLSITHRHEPIDVLPMTCKPSGLDPHKPQYH</sequence>
<proteinExistence type="predicted"/>
<dbReference type="HOGENOM" id="CLU_1847811_0_0_1"/>
<dbReference type="EMBL" id="KI393208">
    <property type="protein sequence ID" value="ERN08903.1"/>
    <property type="molecule type" value="Genomic_DNA"/>
</dbReference>
<evidence type="ECO:0000313" key="3">
    <source>
        <dbReference type="Proteomes" id="UP000017836"/>
    </source>
</evidence>
<name>W1PLI7_AMBTC</name>
<accession>W1PLI7</accession>
<dbReference type="Proteomes" id="UP000017836">
    <property type="component" value="Unassembled WGS sequence"/>
</dbReference>
<dbReference type="AlphaFoldDB" id="W1PLI7"/>